<evidence type="ECO:0000256" key="1">
    <source>
        <dbReference type="ARBA" id="ARBA00022549"/>
    </source>
</evidence>
<accession>A0ABT2NE91</accession>
<comment type="caution">
    <text evidence="4">The sequence shown here is derived from an EMBL/GenBank/DDBJ whole genome shotgun (WGS) entry which is preliminary data.</text>
</comment>
<dbReference type="RefSeq" id="WP_261236347.1">
    <property type="nucleotide sequence ID" value="NZ_JAMXFA010000026.1"/>
</dbReference>
<keyword evidence="2" id="KW-0605">Phycobilisome</keyword>
<dbReference type="EMBL" id="JAMXFA010000026">
    <property type="protein sequence ID" value="MCT7979655.1"/>
    <property type="molecule type" value="Genomic_DNA"/>
</dbReference>
<dbReference type="Gene3D" id="1.25.10.10">
    <property type="entry name" value="Leucine-rich Repeat Variant"/>
    <property type="match status" value="1"/>
</dbReference>
<dbReference type="InterPro" id="IPR016024">
    <property type="entry name" value="ARM-type_fold"/>
</dbReference>
<evidence type="ECO:0000256" key="3">
    <source>
        <dbReference type="SAM" id="MobiDB-lite"/>
    </source>
</evidence>
<evidence type="ECO:0000313" key="4">
    <source>
        <dbReference type="EMBL" id="MCT7979655.1"/>
    </source>
</evidence>
<keyword evidence="5" id="KW-1185">Reference proteome</keyword>
<protein>
    <submittedName>
        <fullName evidence="4">DUF1822 family protein</fullName>
    </submittedName>
</protein>
<name>A0ABT2NE91_9CYAN</name>
<gene>
    <name evidence="4" type="ORF">NG792_18215</name>
</gene>
<dbReference type="SUPFAM" id="SSF48371">
    <property type="entry name" value="ARM repeat"/>
    <property type="match status" value="1"/>
</dbReference>
<feature type="region of interest" description="Disordered" evidence="3">
    <location>
        <begin position="428"/>
        <end position="452"/>
    </location>
</feature>
<organism evidence="4 5">
    <name type="scientific">Laspinema olomoucense D3b</name>
    <dbReference type="NCBI Taxonomy" id="2953688"/>
    <lineage>
        <taxon>Bacteria</taxon>
        <taxon>Bacillati</taxon>
        <taxon>Cyanobacteriota</taxon>
        <taxon>Cyanophyceae</taxon>
        <taxon>Oscillatoriophycideae</taxon>
        <taxon>Oscillatoriales</taxon>
        <taxon>Laspinemataceae</taxon>
        <taxon>Laspinema</taxon>
        <taxon>Laspinema olomoucense</taxon>
    </lineage>
</organism>
<dbReference type="InterPro" id="IPR014951">
    <property type="entry name" value="DUF1822"/>
</dbReference>
<evidence type="ECO:0000313" key="5">
    <source>
        <dbReference type="Proteomes" id="UP001525961"/>
    </source>
</evidence>
<sequence>MRFSLAQTSSMERESLLLQIAPDDQELGWELADRHSNAIARYQAYLNWLSVKTFLPWVEEWALEEELPNPSIWPSEATLLSILELVNGTAIQLGKTRLILIPSDEIEPESLIVPQEWVDNPNWIGDYYLAVKVSLEGDEDDCWLEVEGFATHRQVKNQGKYDANNRSYSVPLAELTEDLTVMEITLGLQVREAVKPLPQLSEIEAKQWLEQLGDASLYSPRLQLQVPFEKWAALLTDDRLRQQLCDRRMGQLETVAAKTTPVKLREWLENVLELGKNTLEDGWQQFEALVSPPEPSAVRGKGDVVGAIAPVIRLLEPHQIEQTRRHAAGVLGELGVGNPEAIDALIQLLHTARDEETRWQAALSLGKVSPGHPQAGIRKARYLDFGMQLEGHSVALIVAIMPRNDDKLGVFLQVQPIEGRKLPPHLKLSVLSESGETKREVETRSDEEGEGTDNLIQLRFSPRSGTRFQVRVSLNEVSITEEFVA</sequence>
<dbReference type="Proteomes" id="UP001525961">
    <property type="component" value="Unassembled WGS sequence"/>
</dbReference>
<feature type="compositionally biased region" description="Basic and acidic residues" evidence="3">
    <location>
        <begin position="435"/>
        <end position="446"/>
    </location>
</feature>
<keyword evidence="1" id="KW-0042">Antenna complex</keyword>
<reference evidence="4 5" key="1">
    <citation type="journal article" date="2022" name="Front. Microbiol.">
        <title>High genomic differentiation and limited gene flow indicate recent cryptic speciation within the genus Laspinema (cyanobacteria).</title>
        <authorList>
            <person name="Stanojkovic A."/>
            <person name="Skoupy S."/>
            <person name="Skaloud P."/>
            <person name="Dvorak P."/>
        </authorList>
    </citation>
    <scope>NUCLEOTIDE SEQUENCE [LARGE SCALE GENOMIC DNA]</scope>
    <source>
        <strain evidence="4 5">D3b</strain>
    </source>
</reference>
<dbReference type="Pfam" id="PF08852">
    <property type="entry name" value="DUF1822"/>
    <property type="match status" value="1"/>
</dbReference>
<dbReference type="InterPro" id="IPR011989">
    <property type="entry name" value="ARM-like"/>
</dbReference>
<evidence type="ECO:0000256" key="2">
    <source>
        <dbReference type="ARBA" id="ARBA00022738"/>
    </source>
</evidence>
<proteinExistence type="predicted"/>